<dbReference type="CDD" id="cd02538">
    <property type="entry name" value="G1P_TT_short"/>
    <property type="match status" value="1"/>
</dbReference>
<keyword evidence="7 9" id="KW-0460">Magnesium</keyword>
<evidence type="ECO:0000256" key="6">
    <source>
        <dbReference type="ARBA" id="ARBA00022723"/>
    </source>
</evidence>
<accession>B0T584</accession>
<name>B0T584_CAUSK</name>
<evidence type="ECO:0000256" key="3">
    <source>
        <dbReference type="ARBA" id="ARBA00012461"/>
    </source>
</evidence>
<organism evidence="11">
    <name type="scientific">Caulobacter sp. (strain K31)</name>
    <dbReference type="NCBI Taxonomy" id="366602"/>
    <lineage>
        <taxon>Bacteria</taxon>
        <taxon>Pseudomonadati</taxon>
        <taxon>Pseudomonadota</taxon>
        <taxon>Alphaproteobacteria</taxon>
        <taxon>Caulobacterales</taxon>
        <taxon>Caulobacteraceae</taxon>
        <taxon>Caulobacter</taxon>
    </lineage>
</organism>
<comment type="function">
    <text evidence="9">Catalyzes the formation of dTDP-glucose, from dTTP and glucose 1-phosphate, as well as its pyrophosphorolysis.</text>
</comment>
<proteinExistence type="inferred from homology"/>
<dbReference type="GO" id="GO:0008879">
    <property type="term" value="F:glucose-1-phosphate thymidylyltransferase activity"/>
    <property type="evidence" value="ECO:0007669"/>
    <property type="project" value="UniProtKB-EC"/>
</dbReference>
<dbReference type="GO" id="GO:0046872">
    <property type="term" value="F:metal ion binding"/>
    <property type="evidence" value="ECO:0007669"/>
    <property type="project" value="UniProtKB-KW"/>
</dbReference>
<dbReference type="AlphaFoldDB" id="B0T584"/>
<sequence length="291" mass="31863">MRRGIILAGGKGSRLAPLTHATSKQLLPVYDKPMIYYPLSVLILSGVREVLIVTNPEDESAFRRLLGDGSALGMRIEYKPQPSPDGIAQSLLLGERFLDGAPSVVVLGDNLFFAPGFSQIVKTAAARATGATVFGYPVADPQRYGVVEIGPNGEALSIEEKPEHPRSRFAVTGLYFYDEHAPAIAGRLKPSDRGELEITDVNRAYLEAGTLNVQELGRGFAWFDTGTHDSLMEAAEYVRAIEQRQGFRVGCIEEAAYNMGFIDVAQLRHLAGENPKTGYYRYLRQLADGEL</sequence>
<dbReference type="Gene3D" id="3.90.550.10">
    <property type="entry name" value="Spore Coat Polysaccharide Biosynthesis Protein SpsA, Chain A"/>
    <property type="match status" value="1"/>
</dbReference>
<evidence type="ECO:0000256" key="1">
    <source>
        <dbReference type="ARBA" id="ARBA00001946"/>
    </source>
</evidence>
<dbReference type="PANTHER" id="PTHR43532:SF1">
    <property type="entry name" value="GLUCOSE-1-PHOSPHATE THYMIDYLYLTRANSFERASE 1"/>
    <property type="match status" value="1"/>
</dbReference>
<comment type="cofactor">
    <cofactor evidence="1">
        <name>Mg(2+)</name>
        <dbReference type="ChEBI" id="CHEBI:18420"/>
    </cofactor>
</comment>
<comment type="catalytic activity">
    <reaction evidence="8 9">
        <text>dTTP + alpha-D-glucose 1-phosphate + H(+) = dTDP-alpha-D-glucose + diphosphate</text>
        <dbReference type="Rhea" id="RHEA:15225"/>
        <dbReference type="ChEBI" id="CHEBI:15378"/>
        <dbReference type="ChEBI" id="CHEBI:33019"/>
        <dbReference type="ChEBI" id="CHEBI:37568"/>
        <dbReference type="ChEBI" id="CHEBI:57477"/>
        <dbReference type="ChEBI" id="CHEBI:58601"/>
        <dbReference type="EC" id="2.7.7.24"/>
    </reaction>
</comment>
<dbReference type="InterPro" id="IPR029044">
    <property type="entry name" value="Nucleotide-diphossugar_trans"/>
</dbReference>
<dbReference type="EC" id="2.7.7.24" evidence="3 9"/>
<keyword evidence="6 9" id="KW-0479">Metal-binding</keyword>
<dbReference type="InterPro" id="IPR005835">
    <property type="entry name" value="NTP_transferase_dom"/>
</dbReference>
<dbReference type="Pfam" id="PF00483">
    <property type="entry name" value="NTP_transferase"/>
    <property type="match status" value="1"/>
</dbReference>
<evidence type="ECO:0000256" key="2">
    <source>
        <dbReference type="ARBA" id="ARBA00010480"/>
    </source>
</evidence>
<evidence type="ECO:0000259" key="10">
    <source>
        <dbReference type="Pfam" id="PF00483"/>
    </source>
</evidence>
<keyword evidence="5 9" id="KW-0548">Nucleotidyltransferase</keyword>
<dbReference type="EMBL" id="CP000927">
    <property type="protein sequence ID" value="ABZ74030.1"/>
    <property type="molecule type" value="Genomic_DNA"/>
</dbReference>
<feature type="domain" description="Nucleotidyl transferase" evidence="10">
    <location>
        <begin position="4"/>
        <end position="238"/>
    </location>
</feature>
<evidence type="ECO:0000256" key="5">
    <source>
        <dbReference type="ARBA" id="ARBA00022695"/>
    </source>
</evidence>
<dbReference type="SUPFAM" id="SSF53448">
    <property type="entry name" value="Nucleotide-diphospho-sugar transferases"/>
    <property type="match status" value="1"/>
</dbReference>
<keyword evidence="4 9" id="KW-0808">Transferase</keyword>
<evidence type="ECO:0000256" key="4">
    <source>
        <dbReference type="ARBA" id="ARBA00022679"/>
    </source>
</evidence>
<dbReference type="InterPro" id="IPR005907">
    <property type="entry name" value="G1P_thy_trans_s"/>
</dbReference>
<comment type="similarity">
    <text evidence="2 9">Belongs to the glucose-1-phosphate thymidylyltransferase family.</text>
</comment>
<evidence type="ECO:0000256" key="7">
    <source>
        <dbReference type="ARBA" id="ARBA00022842"/>
    </source>
</evidence>
<evidence type="ECO:0000256" key="9">
    <source>
        <dbReference type="RuleBase" id="RU003706"/>
    </source>
</evidence>
<reference evidence="11" key="1">
    <citation type="submission" date="2008-01" db="EMBL/GenBank/DDBJ databases">
        <title>Complete sequence of chromosome of Caulobacter sp. K31.</title>
        <authorList>
            <consortium name="US DOE Joint Genome Institute"/>
            <person name="Copeland A."/>
            <person name="Lucas S."/>
            <person name="Lapidus A."/>
            <person name="Barry K."/>
            <person name="Glavina del Rio T."/>
            <person name="Dalin E."/>
            <person name="Tice H."/>
            <person name="Pitluck S."/>
            <person name="Bruce D."/>
            <person name="Goodwin L."/>
            <person name="Thompson L.S."/>
            <person name="Brettin T."/>
            <person name="Detter J.C."/>
            <person name="Han C."/>
            <person name="Schmutz J."/>
            <person name="Larimer F."/>
            <person name="Land M."/>
            <person name="Hauser L."/>
            <person name="Kyrpides N."/>
            <person name="Kim E."/>
            <person name="Stephens C."/>
            <person name="Richardson P."/>
        </authorList>
    </citation>
    <scope>NUCLEOTIDE SEQUENCE [LARGE SCALE GENOMIC DNA]</scope>
    <source>
        <strain evidence="11">K31</strain>
    </source>
</reference>
<evidence type="ECO:0000256" key="8">
    <source>
        <dbReference type="ARBA" id="ARBA00049336"/>
    </source>
</evidence>
<dbReference type="eggNOG" id="COG1209">
    <property type="taxonomic scope" value="Bacteria"/>
</dbReference>
<dbReference type="STRING" id="366602.Caul_4910"/>
<gene>
    <name evidence="11" type="ordered locus">Caul_4910</name>
</gene>
<dbReference type="OrthoDB" id="9803871at2"/>
<dbReference type="HOGENOM" id="CLU_029499_9_0_5"/>
<dbReference type="PANTHER" id="PTHR43532">
    <property type="entry name" value="GLUCOSE-1-PHOSPHATE THYMIDYLYLTRANSFERASE"/>
    <property type="match status" value="1"/>
</dbReference>
<dbReference type="KEGG" id="cak:Caul_4910"/>
<protein>
    <recommendedName>
        <fullName evidence="3 9">Glucose-1-phosphate thymidylyltransferase</fullName>
        <ecNumber evidence="3 9">2.7.7.24</ecNumber>
    </recommendedName>
</protein>
<dbReference type="NCBIfam" id="TIGR01207">
    <property type="entry name" value="rmlA"/>
    <property type="match status" value="1"/>
</dbReference>
<dbReference type="FunFam" id="3.90.550.10:FF:000023">
    <property type="entry name" value="Glucose-1-phosphate thymidylyltransferase"/>
    <property type="match status" value="1"/>
</dbReference>
<evidence type="ECO:0000313" key="11">
    <source>
        <dbReference type="EMBL" id="ABZ74030.1"/>
    </source>
</evidence>